<proteinExistence type="predicted"/>
<dbReference type="AlphaFoldDB" id="A0ABD1YA69"/>
<evidence type="ECO:0000313" key="2">
    <source>
        <dbReference type="Proteomes" id="UP001605036"/>
    </source>
</evidence>
<name>A0ABD1YA69_9MARC</name>
<sequence>MSLGELKSLERLELARIEEPFELPISFGRSTGLQYLSISGCKVTSIPASFRNLTSLRFLMVEEMIDRDGSHCPKLETLGKRQFP</sequence>
<protein>
    <recommendedName>
        <fullName evidence="3">Disease resistance protein</fullName>
    </recommendedName>
</protein>
<gene>
    <name evidence="1" type="ORF">R1flu_003810</name>
</gene>
<accession>A0ABD1YA69</accession>
<organism evidence="1 2">
    <name type="scientific">Riccia fluitans</name>
    <dbReference type="NCBI Taxonomy" id="41844"/>
    <lineage>
        <taxon>Eukaryota</taxon>
        <taxon>Viridiplantae</taxon>
        <taxon>Streptophyta</taxon>
        <taxon>Embryophyta</taxon>
        <taxon>Marchantiophyta</taxon>
        <taxon>Marchantiopsida</taxon>
        <taxon>Marchantiidae</taxon>
        <taxon>Marchantiales</taxon>
        <taxon>Ricciaceae</taxon>
        <taxon>Riccia</taxon>
    </lineage>
</organism>
<dbReference type="EMBL" id="JBHFFA010000006">
    <property type="protein sequence ID" value="KAL2623605.1"/>
    <property type="molecule type" value="Genomic_DNA"/>
</dbReference>
<evidence type="ECO:0000313" key="1">
    <source>
        <dbReference type="EMBL" id="KAL2623605.1"/>
    </source>
</evidence>
<dbReference type="Gene3D" id="3.80.10.10">
    <property type="entry name" value="Ribonuclease Inhibitor"/>
    <property type="match status" value="1"/>
</dbReference>
<comment type="caution">
    <text evidence="1">The sequence shown here is derived from an EMBL/GenBank/DDBJ whole genome shotgun (WGS) entry which is preliminary data.</text>
</comment>
<dbReference type="Proteomes" id="UP001605036">
    <property type="component" value="Unassembled WGS sequence"/>
</dbReference>
<dbReference type="SUPFAM" id="SSF52058">
    <property type="entry name" value="L domain-like"/>
    <property type="match status" value="1"/>
</dbReference>
<keyword evidence="2" id="KW-1185">Reference proteome</keyword>
<evidence type="ECO:0008006" key="3">
    <source>
        <dbReference type="Google" id="ProtNLM"/>
    </source>
</evidence>
<dbReference type="InterPro" id="IPR032675">
    <property type="entry name" value="LRR_dom_sf"/>
</dbReference>
<reference evidence="1 2" key="1">
    <citation type="submission" date="2024-09" db="EMBL/GenBank/DDBJ databases">
        <title>Chromosome-scale assembly of Riccia fluitans.</title>
        <authorList>
            <person name="Paukszto L."/>
            <person name="Sawicki J."/>
            <person name="Karawczyk K."/>
            <person name="Piernik-Szablinska J."/>
            <person name="Szczecinska M."/>
            <person name="Mazdziarz M."/>
        </authorList>
    </citation>
    <scope>NUCLEOTIDE SEQUENCE [LARGE SCALE GENOMIC DNA]</scope>
    <source>
        <strain evidence="1">Rf_01</strain>
        <tissue evidence="1">Aerial parts of the thallus</tissue>
    </source>
</reference>